<dbReference type="SUPFAM" id="SSF52218">
    <property type="entry name" value="Flavoproteins"/>
    <property type="match status" value="1"/>
</dbReference>
<proteinExistence type="predicted"/>
<sequence>MSTTHKRVLLLLAHPSQHRSEVNIPLFNAAKAIDGVTAVDLYGEYPTFDIDIECEQQRLIEHDIVIFQFPLYWYSTPAILKEWQDLVLEYGFAYGTDGTVLKGKTFFCAVSAGGKEDAYQAQGYNHFTVRQLLAPLEQTASLTGMHYLAPLVLFGARTAIEDDFMARHIGQWQRLLKALVEDRVNVHLTAKLDCLNHHLDTIIERER</sequence>
<evidence type="ECO:0000313" key="3">
    <source>
        <dbReference type="EMBL" id="GIU46906.1"/>
    </source>
</evidence>
<protein>
    <submittedName>
        <fullName evidence="3">Potassium transporter KefG</fullName>
    </submittedName>
</protein>
<dbReference type="Gene3D" id="3.40.50.360">
    <property type="match status" value="1"/>
</dbReference>
<evidence type="ECO:0000313" key="4">
    <source>
        <dbReference type="Proteomes" id="UP000761574"/>
    </source>
</evidence>
<dbReference type="RefSeq" id="WP_119977767.1">
    <property type="nucleotide sequence ID" value="NZ_BPFB01000019.1"/>
</dbReference>
<dbReference type="InterPro" id="IPR003680">
    <property type="entry name" value="Flavodoxin_fold"/>
</dbReference>
<evidence type="ECO:0000259" key="2">
    <source>
        <dbReference type="Pfam" id="PF02525"/>
    </source>
</evidence>
<dbReference type="EMBL" id="BPFB01000019">
    <property type="protein sequence ID" value="GIU46906.1"/>
    <property type="molecule type" value="Genomic_DNA"/>
</dbReference>
<reference evidence="3 4" key="1">
    <citation type="submission" date="2021-05" db="EMBL/GenBank/DDBJ databases">
        <title>Molecular characterization for Shewanella algae harboring chromosomal blaOXA-55-like strains isolated from clinical and environment sample.</title>
        <authorList>
            <person name="Ohama Y."/>
            <person name="Aoki K."/>
            <person name="Harada S."/>
            <person name="Moriya K."/>
            <person name="Ishii Y."/>
            <person name="Tateda K."/>
        </authorList>
    </citation>
    <scope>NUCLEOTIDE SEQUENCE [LARGE SCALE GENOMIC DNA]</scope>
    <source>
        <strain evidence="3 4">LMG 23746</strain>
    </source>
</reference>
<dbReference type="InterPro" id="IPR029039">
    <property type="entry name" value="Flavoprotein-like_sf"/>
</dbReference>
<dbReference type="Proteomes" id="UP000761574">
    <property type="component" value="Unassembled WGS sequence"/>
</dbReference>
<accession>A0ABQ4PHC0</accession>
<gene>
    <name evidence="3" type="ORF">TUM4630_18860</name>
</gene>
<comment type="caution">
    <text evidence="3">The sequence shown here is derived from an EMBL/GenBank/DDBJ whole genome shotgun (WGS) entry which is preliminary data.</text>
</comment>
<feature type="domain" description="Flavodoxin-like fold" evidence="2">
    <location>
        <begin position="6"/>
        <end position="174"/>
    </location>
</feature>
<evidence type="ECO:0000256" key="1">
    <source>
        <dbReference type="ARBA" id="ARBA00023002"/>
    </source>
</evidence>
<dbReference type="PANTHER" id="PTHR47307:SF1">
    <property type="entry name" value="GLUTATHIONE-REGULATED POTASSIUM-EFFLUX SYSTEM ANCILLARY PROTEIN KEFG"/>
    <property type="match status" value="1"/>
</dbReference>
<name>A0ABQ4PHC0_9GAMM</name>
<dbReference type="PANTHER" id="PTHR47307">
    <property type="entry name" value="GLUTATHIONE-REGULATED POTASSIUM-EFFLUX SYSTEM ANCILLARY PROTEIN KEFG"/>
    <property type="match status" value="1"/>
</dbReference>
<keyword evidence="1" id="KW-0560">Oxidoreductase</keyword>
<keyword evidence="4" id="KW-1185">Reference proteome</keyword>
<dbReference type="Pfam" id="PF02525">
    <property type="entry name" value="Flavodoxin_2"/>
    <property type="match status" value="1"/>
</dbReference>
<dbReference type="InterPro" id="IPR046980">
    <property type="entry name" value="KefG/KefF"/>
</dbReference>
<organism evidence="3 4">
    <name type="scientific">Shewanella algidipiscicola</name>
    <dbReference type="NCBI Taxonomy" id="614070"/>
    <lineage>
        <taxon>Bacteria</taxon>
        <taxon>Pseudomonadati</taxon>
        <taxon>Pseudomonadota</taxon>
        <taxon>Gammaproteobacteria</taxon>
        <taxon>Alteromonadales</taxon>
        <taxon>Shewanellaceae</taxon>
        <taxon>Shewanella</taxon>
    </lineage>
</organism>